<dbReference type="InterPro" id="IPR036390">
    <property type="entry name" value="WH_DNA-bd_sf"/>
</dbReference>
<dbReference type="GO" id="GO:0003677">
    <property type="term" value="F:DNA binding"/>
    <property type="evidence" value="ECO:0007669"/>
    <property type="project" value="UniProtKB-KW"/>
</dbReference>
<dbReference type="PANTHER" id="PTHR33164">
    <property type="entry name" value="TRANSCRIPTIONAL REGULATOR, MARR FAMILY"/>
    <property type="match status" value="1"/>
</dbReference>
<feature type="domain" description="HTH marR-type" evidence="4">
    <location>
        <begin position="9"/>
        <end position="137"/>
    </location>
</feature>
<evidence type="ECO:0000256" key="2">
    <source>
        <dbReference type="ARBA" id="ARBA00023125"/>
    </source>
</evidence>
<protein>
    <submittedName>
        <fullName evidence="5">MarR family transcriptional regulator</fullName>
    </submittedName>
</protein>
<dbReference type="SUPFAM" id="SSF46785">
    <property type="entry name" value="Winged helix' DNA-binding domain"/>
    <property type="match status" value="1"/>
</dbReference>
<dbReference type="GO" id="GO:0006950">
    <property type="term" value="P:response to stress"/>
    <property type="evidence" value="ECO:0007669"/>
    <property type="project" value="TreeGrafter"/>
</dbReference>
<dbReference type="PROSITE" id="PS50995">
    <property type="entry name" value="HTH_MARR_2"/>
    <property type="match status" value="1"/>
</dbReference>
<organism evidence="5 6">
    <name type="scientific">Streptomyces scabichelini</name>
    <dbReference type="NCBI Taxonomy" id="2711217"/>
    <lineage>
        <taxon>Bacteria</taxon>
        <taxon>Bacillati</taxon>
        <taxon>Actinomycetota</taxon>
        <taxon>Actinomycetes</taxon>
        <taxon>Kitasatosporales</taxon>
        <taxon>Streptomycetaceae</taxon>
        <taxon>Streptomyces</taxon>
    </lineage>
</organism>
<reference evidence="5 6" key="1">
    <citation type="submission" date="2020-02" db="EMBL/GenBank/DDBJ databases">
        <title>Whole-genome analyses of novel actinobacteria.</title>
        <authorList>
            <person name="Sahin N."/>
            <person name="Gencbay T."/>
        </authorList>
    </citation>
    <scope>NUCLEOTIDE SEQUENCE [LARGE SCALE GENOMIC DNA]</scope>
    <source>
        <strain evidence="5 6">HC44</strain>
    </source>
</reference>
<dbReference type="GO" id="GO:0003700">
    <property type="term" value="F:DNA-binding transcription factor activity"/>
    <property type="evidence" value="ECO:0007669"/>
    <property type="project" value="InterPro"/>
</dbReference>
<dbReference type="SMART" id="SM00347">
    <property type="entry name" value="HTH_MARR"/>
    <property type="match status" value="1"/>
</dbReference>
<dbReference type="InterPro" id="IPR036388">
    <property type="entry name" value="WH-like_DNA-bd_sf"/>
</dbReference>
<dbReference type="EMBL" id="JAAKZY010000004">
    <property type="protein sequence ID" value="NGO06540.1"/>
    <property type="molecule type" value="Genomic_DNA"/>
</dbReference>
<evidence type="ECO:0000256" key="1">
    <source>
        <dbReference type="ARBA" id="ARBA00023015"/>
    </source>
</evidence>
<accession>A0A6G4UXZ7</accession>
<comment type="caution">
    <text evidence="5">The sequence shown here is derived from an EMBL/GenBank/DDBJ whole genome shotgun (WGS) entry which is preliminary data.</text>
</comment>
<sequence length="150" mass="16950">MPTPSPRRSQDLTHLLTRAERLAARRLQEVLEEHGCSLDAWRVLSLLSDGEGHPMTAVAEAAFLPPPTLTKLVDQLVDQNLVYRRVDPLDRRRILAHLTPRGETYWRRVDRAVHDRWPALSDGDDELLGALLRRLVATLDAAAETEPRPA</sequence>
<dbReference type="PANTHER" id="PTHR33164:SF64">
    <property type="entry name" value="TRANSCRIPTIONAL REGULATOR SLYA"/>
    <property type="match status" value="1"/>
</dbReference>
<keyword evidence="3" id="KW-0804">Transcription</keyword>
<evidence type="ECO:0000259" key="4">
    <source>
        <dbReference type="PROSITE" id="PS50995"/>
    </source>
</evidence>
<proteinExistence type="predicted"/>
<dbReference type="InterPro" id="IPR039422">
    <property type="entry name" value="MarR/SlyA-like"/>
</dbReference>
<name>A0A6G4UXZ7_9ACTN</name>
<evidence type="ECO:0000256" key="3">
    <source>
        <dbReference type="ARBA" id="ARBA00023163"/>
    </source>
</evidence>
<dbReference type="Proteomes" id="UP000472335">
    <property type="component" value="Unassembled WGS sequence"/>
</dbReference>
<evidence type="ECO:0000313" key="5">
    <source>
        <dbReference type="EMBL" id="NGO06540.1"/>
    </source>
</evidence>
<dbReference type="Pfam" id="PF12802">
    <property type="entry name" value="MarR_2"/>
    <property type="match status" value="1"/>
</dbReference>
<dbReference type="AlphaFoldDB" id="A0A6G4UXZ7"/>
<dbReference type="RefSeq" id="WP_165254454.1">
    <property type="nucleotide sequence ID" value="NZ_JAAKZY010000004.1"/>
</dbReference>
<keyword evidence="6" id="KW-1185">Reference proteome</keyword>
<gene>
    <name evidence="5" type="ORF">G5C60_02335</name>
</gene>
<keyword evidence="1" id="KW-0805">Transcription regulation</keyword>
<dbReference type="InterPro" id="IPR000835">
    <property type="entry name" value="HTH_MarR-typ"/>
</dbReference>
<evidence type="ECO:0000313" key="6">
    <source>
        <dbReference type="Proteomes" id="UP000472335"/>
    </source>
</evidence>
<keyword evidence="2" id="KW-0238">DNA-binding</keyword>
<dbReference type="Gene3D" id="1.10.10.10">
    <property type="entry name" value="Winged helix-like DNA-binding domain superfamily/Winged helix DNA-binding domain"/>
    <property type="match status" value="1"/>
</dbReference>